<gene>
    <name evidence="1" type="ORF">AFUS01_LOCUS36524</name>
</gene>
<accession>A0A8J2L038</accession>
<evidence type="ECO:0000313" key="1">
    <source>
        <dbReference type="EMBL" id="CAG7826472.1"/>
    </source>
</evidence>
<reference evidence="1" key="1">
    <citation type="submission" date="2021-06" db="EMBL/GenBank/DDBJ databases">
        <authorList>
            <person name="Hodson N. C."/>
            <person name="Mongue J. A."/>
            <person name="Jaron S. K."/>
        </authorList>
    </citation>
    <scope>NUCLEOTIDE SEQUENCE</scope>
</reference>
<sequence>MLVKGMERSPGHRCFSLQEHHLLCCTENSLLPFACILPLINKEQIFESRIQPCQLSCLLQISGNQPVGMKRCRSYDRANPSTIKDYVFGNS</sequence>
<evidence type="ECO:0000313" key="2">
    <source>
        <dbReference type="Proteomes" id="UP000708208"/>
    </source>
</evidence>
<comment type="caution">
    <text evidence="1">The sequence shown here is derived from an EMBL/GenBank/DDBJ whole genome shotgun (WGS) entry which is preliminary data.</text>
</comment>
<name>A0A8J2L038_9HEXA</name>
<proteinExistence type="predicted"/>
<dbReference type="Proteomes" id="UP000708208">
    <property type="component" value="Unassembled WGS sequence"/>
</dbReference>
<keyword evidence="2" id="KW-1185">Reference proteome</keyword>
<dbReference type="AlphaFoldDB" id="A0A8J2L038"/>
<organism evidence="1 2">
    <name type="scientific">Allacma fusca</name>
    <dbReference type="NCBI Taxonomy" id="39272"/>
    <lineage>
        <taxon>Eukaryota</taxon>
        <taxon>Metazoa</taxon>
        <taxon>Ecdysozoa</taxon>
        <taxon>Arthropoda</taxon>
        <taxon>Hexapoda</taxon>
        <taxon>Collembola</taxon>
        <taxon>Symphypleona</taxon>
        <taxon>Sminthuridae</taxon>
        <taxon>Allacma</taxon>
    </lineage>
</organism>
<dbReference type="EMBL" id="CAJVCH010539890">
    <property type="protein sequence ID" value="CAG7826472.1"/>
    <property type="molecule type" value="Genomic_DNA"/>
</dbReference>
<protein>
    <submittedName>
        <fullName evidence="1">Uncharacterized protein</fullName>
    </submittedName>
</protein>